<evidence type="ECO:0000313" key="3">
    <source>
        <dbReference type="Proteomes" id="UP000240009"/>
    </source>
</evidence>
<dbReference type="AlphaFoldDB" id="A0A2S8F1S6"/>
<name>A0A2S8F1S6_9BACT</name>
<protein>
    <submittedName>
        <fullName evidence="2">Uncharacterized protein</fullName>
    </submittedName>
</protein>
<evidence type="ECO:0000256" key="1">
    <source>
        <dbReference type="SAM" id="MobiDB-lite"/>
    </source>
</evidence>
<dbReference type="RefSeq" id="WP_105357727.1">
    <property type="nucleotide sequence ID" value="NZ_PUIA01000069.1"/>
</dbReference>
<feature type="compositionally biased region" description="Low complexity" evidence="1">
    <location>
        <begin position="87"/>
        <end position="97"/>
    </location>
</feature>
<proteinExistence type="predicted"/>
<dbReference type="EMBL" id="PUIA01000069">
    <property type="protein sequence ID" value="PQO26057.1"/>
    <property type="molecule type" value="Genomic_DNA"/>
</dbReference>
<reference evidence="2 3" key="1">
    <citation type="submission" date="2018-02" db="EMBL/GenBank/DDBJ databases">
        <title>Comparative genomes isolates from brazilian mangrove.</title>
        <authorList>
            <person name="Araujo J.E."/>
            <person name="Taketani R.G."/>
            <person name="Silva M.C.P."/>
            <person name="Loureco M.V."/>
            <person name="Andreote F.D."/>
        </authorList>
    </citation>
    <scope>NUCLEOTIDE SEQUENCE [LARGE SCALE GENOMIC DNA]</scope>
    <source>
        <strain evidence="2 3">HEX-2 MGV</strain>
    </source>
</reference>
<feature type="region of interest" description="Disordered" evidence="1">
    <location>
        <begin position="163"/>
        <end position="226"/>
    </location>
</feature>
<gene>
    <name evidence="2" type="ORF">C5Y96_21650</name>
</gene>
<sequence length="226" mass="24383">MSSPSAQPNDHGSFSPENLPQAFVRAGKVYLCSSCGTLVELPADVVGKLGWAEQQLPKQPSAEDGTTGEASSQGCVRVMPDFSFPVRTQAPPAATQQRPKRPPQPQRPQKPTLPTWAGKAVDGIPVPTGKQLDQAFKWITYHLKVIDRQESEFKRLKKLLKTERRKTESTIRAPRPNPLGRASGATTADPRKPSVQPIEEHAQADLGVAPGVLSGISSEASERGPP</sequence>
<accession>A0A2S8F1S6</accession>
<organism evidence="2 3">
    <name type="scientific">Blastopirellula marina</name>
    <dbReference type="NCBI Taxonomy" id="124"/>
    <lineage>
        <taxon>Bacteria</taxon>
        <taxon>Pseudomonadati</taxon>
        <taxon>Planctomycetota</taxon>
        <taxon>Planctomycetia</taxon>
        <taxon>Pirellulales</taxon>
        <taxon>Pirellulaceae</taxon>
        <taxon>Blastopirellula</taxon>
    </lineage>
</organism>
<evidence type="ECO:0000313" key="2">
    <source>
        <dbReference type="EMBL" id="PQO26057.1"/>
    </source>
</evidence>
<dbReference type="Proteomes" id="UP000240009">
    <property type="component" value="Unassembled WGS sequence"/>
</dbReference>
<comment type="caution">
    <text evidence="2">The sequence shown here is derived from an EMBL/GenBank/DDBJ whole genome shotgun (WGS) entry which is preliminary data.</text>
</comment>
<feature type="region of interest" description="Disordered" evidence="1">
    <location>
        <begin position="56"/>
        <end position="124"/>
    </location>
</feature>